<organism evidence="2 3">
    <name type="scientific">Sphingomonas telluris</name>
    <dbReference type="NCBI Taxonomy" id="2907998"/>
    <lineage>
        <taxon>Bacteria</taxon>
        <taxon>Pseudomonadati</taxon>
        <taxon>Pseudomonadota</taxon>
        <taxon>Alphaproteobacteria</taxon>
        <taxon>Sphingomonadales</taxon>
        <taxon>Sphingomonadaceae</taxon>
        <taxon>Sphingomonas</taxon>
    </lineage>
</organism>
<feature type="transmembrane region" description="Helical" evidence="1">
    <location>
        <begin position="72"/>
        <end position="90"/>
    </location>
</feature>
<sequence>MGAVFPTIVYVLCFLTSACCAWLLGRSYRRSQVRLLMWSSICFGFLALNNLLLVLDLAVWPQPEVDLRLPRLLMAMAAVVSLLWGFIWDVEEE</sequence>
<dbReference type="Pfam" id="PF19447">
    <property type="entry name" value="DUF5985"/>
    <property type="match status" value="1"/>
</dbReference>
<reference evidence="2 3" key="1">
    <citation type="submission" date="2022-03" db="EMBL/GenBank/DDBJ databases">
        <authorList>
            <person name="Jo J.-H."/>
            <person name="Im W.-T."/>
        </authorList>
    </citation>
    <scope>NUCLEOTIDE SEQUENCE [LARGE SCALE GENOMIC DNA]</scope>
    <source>
        <strain evidence="2 3">SM33</strain>
    </source>
</reference>
<keyword evidence="3" id="KW-1185">Reference proteome</keyword>
<keyword evidence="1" id="KW-1133">Transmembrane helix</keyword>
<dbReference type="Proteomes" id="UP001203058">
    <property type="component" value="Unassembled WGS sequence"/>
</dbReference>
<evidence type="ECO:0000256" key="1">
    <source>
        <dbReference type="SAM" id="Phobius"/>
    </source>
</evidence>
<keyword evidence="1" id="KW-0812">Transmembrane</keyword>
<feature type="transmembrane region" description="Helical" evidence="1">
    <location>
        <begin position="6"/>
        <end position="24"/>
    </location>
</feature>
<protein>
    <submittedName>
        <fullName evidence="2">DUF5985 family protein</fullName>
    </submittedName>
</protein>
<dbReference type="RefSeq" id="WP_241445263.1">
    <property type="nucleotide sequence ID" value="NZ_JAKZHW010000001.1"/>
</dbReference>
<gene>
    <name evidence="2" type="ORF">LZ016_01215</name>
</gene>
<proteinExistence type="predicted"/>
<evidence type="ECO:0000313" key="2">
    <source>
        <dbReference type="EMBL" id="MCH8614728.1"/>
    </source>
</evidence>
<name>A0ABS9VIC1_9SPHN</name>
<dbReference type="EMBL" id="JAKZHW010000001">
    <property type="protein sequence ID" value="MCH8614728.1"/>
    <property type="molecule type" value="Genomic_DNA"/>
</dbReference>
<keyword evidence="1" id="KW-0472">Membrane</keyword>
<comment type="caution">
    <text evidence="2">The sequence shown here is derived from an EMBL/GenBank/DDBJ whole genome shotgun (WGS) entry which is preliminary data.</text>
</comment>
<feature type="transmembrane region" description="Helical" evidence="1">
    <location>
        <begin position="36"/>
        <end position="60"/>
    </location>
</feature>
<dbReference type="InterPro" id="IPR046027">
    <property type="entry name" value="DUF5985"/>
</dbReference>
<accession>A0ABS9VIC1</accession>
<evidence type="ECO:0000313" key="3">
    <source>
        <dbReference type="Proteomes" id="UP001203058"/>
    </source>
</evidence>